<protein>
    <submittedName>
        <fullName evidence="3">Uncharacterized protein</fullName>
    </submittedName>
</protein>
<keyword evidence="1" id="KW-0175">Coiled coil</keyword>
<evidence type="ECO:0000256" key="2">
    <source>
        <dbReference type="SAM" id="MobiDB-lite"/>
    </source>
</evidence>
<evidence type="ECO:0000313" key="3">
    <source>
        <dbReference type="EMBL" id="GJT78461.1"/>
    </source>
</evidence>
<sequence length="257" mass="28392">MKRVTRGYSGEDTPLFPSMINAPETSPLRITSSPSLSPQHTPVSAPSTSPPPITKTTPTAEEPALMPHESPLQSVPSLGRDEGSVSLNELMDLVTQFTNIVRSLENELMNTKKVYGSAITKVVKRVKKLEKQVKTSKARRITKIVLSKDEAVKEDSSKQGRKIQEKISDDIEVLLEEEETTELIKEPTKLVEDQGSGEKGEQEVTTADTVLNTASIDEEERKRIARNAAIAKQLQEEYDKAGKKEAVTKVDIAHFID</sequence>
<reference evidence="3" key="1">
    <citation type="journal article" date="2022" name="Int. J. Mol. Sci.">
        <title>Draft Genome of Tanacetum Coccineum: Genomic Comparison of Closely Related Tanacetum-Family Plants.</title>
        <authorList>
            <person name="Yamashiro T."/>
            <person name="Shiraishi A."/>
            <person name="Nakayama K."/>
            <person name="Satake H."/>
        </authorList>
    </citation>
    <scope>NUCLEOTIDE SEQUENCE</scope>
</reference>
<evidence type="ECO:0000256" key="1">
    <source>
        <dbReference type="SAM" id="Coils"/>
    </source>
</evidence>
<dbReference type="Proteomes" id="UP001151760">
    <property type="component" value="Unassembled WGS sequence"/>
</dbReference>
<name>A0ABQ5GTA1_9ASTR</name>
<proteinExistence type="predicted"/>
<feature type="compositionally biased region" description="Polar residues" evidence="2">
    <location>
        <begin position="28"/>
        <end position="40"/>
    </location>
</feature>
<feature type="compositionally biased region" description="Basic and acidic residues" evidence="2">
    <location>
        <begin position="185"/>
        <end position="202"/>
    </location>
</feature>
<feature type="region of interest" description="Disordered" evidence="2">
    <location>
        <begin position="185"/>
        <end position="218"/>
    </location>
</feature>
<feature type="compositionally biased region" description="Polar residues" evidence="2">
    <location>
        <begin position="203"/>
        <end position="215"/>
    </location>
</feature>
<feature type="coiled-coil region" evidence="1">
    <location>
        <begin position="87"/>
        <end position="139"/>
    </location>
</feature>
<organism evidence="3 4">
    <name type="scientific">Tanacetum coccineum</name>
    <dbReference type="NCBI Taxonomy" id="301880"/>
    <lineage>
        <taxon>Eukaryota</taxon>
        <taxon>Viridiplantae</taxon>
        <taxon>Streptophyta</taxon>
        <taxon>Embryophyta</taxon>
        <taxon>Tracheophyta</taxon>
        <taxon>Spermatophyta</taxon>
        <taxon>Magnoliopsida</taxon>
        <taxon>eudicotyledons</taxon>
        <taxon>Gunneridae</taxon>
        <taxon>Pentapetalae</taxon>
        <taxon>asterids</taxon>
        <taxon>campanulids</taxon>
        <taxon>Asterales</taxon>
        <taxon>Asteraceae</taxon>
        <taxon>Asteroideae</taxon>
        <taxon>Anthemideae</taxon>
        <taxon>Anthemidinae</taxon>
        <taxon>Tanacetum</taxon>
    </lineage>
</organism>
<keyword evidence="4" id="KW-1185">Reference proteome</keyword>
<accession>A0ABQ5GTA1</accession>
<dbReference type="EMBL" id="BQNB010018804">
    <property type="protein sequence ID" value="GJT78461.1"/>
    <property type="molecule type" value="Genomic_DNA"/>
</dbReference>
<feature type="compositionally biased region" description="Low complexity" evidence="2">
    <location>
        <begin position="54"/>
        <end position="64"/>
    </location>
</feature>
<comment type="caution">
    <text evidence="3">The sequence shown here is derived from an EMBL/GenBank/DDBJ whole genome shotgun (WGS) entry which is preliminary data.</text>
</comment>
<feature type="region of interest" description="Disordered" evidence="2">
    <location>
        <begin position="1"/>
        <end position="81"/>
    </location>
</feature>
<reference evidence="3" key="2">
    <citation type="submission" date="2022-01" db="EMBL/GenBank/DDBJ databases">
        <authorList>
            <person name="Yamashiro T."/>
            <person name="Shiraishi A."/>
            <person name="Satake H."/>
            <person name="Nakayama K."/>
        </authorList>
    </citation>
    <scope>NUCLEOTIDE SEQUENCE</scope>
</reference>
<gene>
    <name evidence="3" type="ORF">Tco_1045186</name>
</gene>
<evidence type="ECO:0000313" key="4">
    <source>
        <dbReference type="Proteomes" id="UP001151760"/>
    </source>
</evidence>